<protein>
    <submittedName>
        <fullName evidence="6">Protein prenylyltransferase</fullName>
    </submittedName>
</protein>
<evidence type="ECO:0000256" key="2">
    <source>
        <dbReference type="ARBA" id="ARBA00022602"/>
    </source>
</evidence>
<evidence type="ECO:0000256" key="5">
    <source>
        <dbReference type="SAM" id="MobiDB-lite"/>
    </source>
</evidence>
<sequence>MGGASMDWWHDPGRRKRVIESSMCLMIFCPDSFMAVNARKRLVQEGYLSAEEEIRLLDTVLTFPRNCKSSGAWHHRKWLLCFMYKEHRTVPLDPLVVEGQLKICQDAAERYPKCYYAWTMRHWLVEHLGVHWWKASFARYEAAVAADDDGKMKGDQGQKQDDEYYLTPLEKEFERMKRHMERNVSDHSGQQHLQQCMAQLSGHWIVQRKVQESMSNVEVALQWTREELISRRQRRRTAVAGTRTKAGERSRRMRQQEGEDNQEEERKEMQGGARARSRQSAIRGQLQDLPLFSVVSRGSSGGDGQAEGSPPLALARASFPWVVRLWGSELERTRDMVWTYPGHESLWYHLRFVYYGVSWLDSETDAVVGGNREVRIEDKDVEGEQAGDEEKEEDEEWFVSLASERAFVEGLLAGIGIGTGDEEKAAEESGPEKLQRALADKYLAWVERLDLGH</sequence>
<proteinExistence type="inferred from homology"/>
<reference evidence="6 7" key="1">
    <citation type="submission" date="2016-05" db="EMBL/GenBank/DDBJ databases">
        <title>Genome sequencing reveals origins of a unique bacterial endosymbiosis in the earliest lineages of terrestrial Fungi.</title>
        <authorList>
            <consortium name="DOE Joint Genome Institute"/>
            <person name="Uehling J."/>
            <person name="Gryganskyi A."/>
            <person name="Hameed K."/>
            <person name="Tschaplinski T."/>
            <person name="Misztal P."/>
            <person name="Wu S."/>
            <person name="Desiro A."/>
            <person name="Vande Pol N."/>
            <person name="Du Z.-Y."/>
            <person name="Zienkiewicz A."/>
            <person name="Zienkiewicz K."/>
            <person name="Morin E."/>
            <person name="Tisserant E."/>
            <person name="Splivallo R."/>
            <person name="Hainaut M."/>
            <person name="Henrissat B."/>
            <person name="Ohm R."/>
            <person name="Kuo A."/>
            <person name="Yan J."/>
            <person name="Lipzen A."/>
            <person name="Nolan M."/>
            <person name="Labutti K."/>
            <person name="Barry K."/>
            <person name="Goldstein A."/>
            <person name="Labbe J."/>
            <person name="Schadt C."/>
            <person name="Tuskan G."/>
            <person name="Grigoriev I."/>
            <person name="Martin F."/>
            <person name="Vilgalys R."/>
            <person name="Bonito G."/>
        </authorList>
    </citation>
    <scope>NUCLEOTIDE SEQUENCE [LARGE SCALE GENOMIC DNA]</scope>
    <source>
        <strain evidence="6 7">AG-77</strain>
    </source>
</reference>
<keyword evidence="3 6" id="KW-0808">Transferase</keyword>
<dbReference type="OrthoDB" id="1924260at2759"/>
<feature type="compositionally biased region" description="Basic and acidic residues" evidence="5">
    <location>
        <begin position="245"/>
        <end position="257"/>
    </location>
</feature>
<dbReference type="GO" id="GO:0008318">
    <property type="term" value="F:protein prenyltransferase activity"/>
    <property type="evidence" value="ECO:0007669"/>
    <property type="project" value="InterPro"/>
</dbReference>
<dbReference type="InterPro" id="IPR002088">
    <property type="entry name" value="Prenyl_trans_a"/>
</dbReference>
<dbReference type="Pfam" id="PF01239">
    <property type="entry name" value="PPTA"/>
    <property type="match status" value="3"/>
</dbReference>
<evidence type="ECO:0000313" key="7">
    <source>
        <dbReference type="Proteomes" id="UP000078512"/>
    </source>
</evidence>
<dbReference type="GO" id="GO:0005737">
    <property type="term" value="C:cytoplasm"/>
    <property type="evidence" value="ECO:0007669"/>
    <property type="project" value="TreeGrafter"/>
</dbReference>
<evidence type="ECO:0000256" key="4">
    <source>
        <dbReference type="ARBA" id="ARBA00022737"/>
    </source>
</evidence>
<gene>
    <name evidence="6" type="ORF">K457DRAFT_136627</name>
</gene>
<dbReference type="EMBL" id="KV442032">
    <property type="protein sequence ID" value="OAQ31001.1"/>
    <property type="molecule type" value="Genomic_DNA"/>
</dbReference>
<evidence type="ECO:0000313" key="6">
    <source>
        <dbReference type="EMBL" id="OAQ31001.1"/>
    </source>
</evidence>
<dbReference type="SUPFAM" id="SSF48439">
    <property type="entry name" value="Protein prenylyltransferase"/>
    <property type="match status" value="1"/>
</dbReference>
<evidence type="ECO:0000256" key="3">
    <source>
        <dbReference type="ARBA" id="ARBA00022679"/>
    </source>
</evidence>
<dbReference type="PROSITE" id="PS51147">
    <property type="entry name" value="PFTA"/>
    <property type="match status" value="1"/>
</dbReference>
<dbReference type="PANTHER" id="PTHR11129:SF3">
    <property type="entry name" value="PROTEIN PRENYLTRANSFERASE ALPHA SUBUNIT REPEAT-CONTAINING PROTEIN 1"/>
    <property type="match status" value="1"/>
</dbReference>
<dbReference type="PANTHER" id="PTHR11129">
    <property type="entry name" value="PROTEIN FARNESYLTRANSFERASE ALPHA SUBUNIT/RAB GERANYLGERANYL TRANSFERASE ALPHA SUBUNIT"/>
    <property type="match status" value="1"/>
</dbReference>
<name>A0A197K2S9_9FUNG</name>
<comment type="similarity">
    <text evidence="1">Belongs to the protein prenyltransferase subunit alpha family.</text>
</comment>
<dbReference type="Proteomes" id="UP000078512">
    <property type="component" value="Unassembled WGS sequence"/>
</dbReference>
<evidence type="ECO:0000256" key="1">
    <source>
        <dbReference type="ARBA" id="ARBA00006734"/>
    </source>
</evidence>
<organism evidence="6 7">
    <name type="scientific">Linnemannia elongata AG-77</name>
    <dbReference type="NCBI Taxonomy" id="1314771"/>
    <lineage>
        <taxon>Eukaryota</taxon>
        <taxon>Fungi</taxon>
        <taxon>Fungi incertae sedis</taxon>
        <taxon>Mucoromycota</taxon>
        <taxon>Mortierellomycotina</taxon>
        <taxon>Mortierellomycetes</taxon>
        <taxon>Mortierellales</taxon>
        <taxon>Mortierellaceae</taxon>
        <taxon>Linnemannia</taxon>
    </lineage>
</organism>
<dbReference type="AlphaFoldDB" id="A0A197K2S9"/>
<keyword evidence="7" id="KW-1185">Reference proteome</keyword>
<dbReference type="STRING" id="1314771.A0A197K2S9"/>
<dbReference type="Gene3D" id="1.25.40.120">
    <property type="entry name" value="Protein prenylyltransferase"/>
    <property type="match status" value="1"/>
</dbReference>
<accession>A0A197K2S9</accession>
<keyword evidence="4" id="KW-0677">Repeat</keyword>
<feature type="region of interest" description="Disordered" evidence="5">
    <location>
        <begin position="232"/>
        <end position="280"/>
    </location>
</feature>
<keyword evidence="2" id="KW-0637">Prenyltransferase</keyword>